<keyword evidence="7" id="KW-1185">Reference proteome</keyword>
<dbReference type="OrthoDB" id="1859279at2759"/>
<dbReference type="InterPro" id="IPR044859">
    <property type="entry name" value="Allene_oxi_cyc_Dirigent"/>
</dbReference>
<dbReference type="GO" id="GO:0048046">
    <property type="term" value="C:apoplast"/>
    <property type="evidence" value="ECO:0007669"/>
    <property type="project" value="UniProtKB-SubCell"/>
</dbReference>
<evidence type="ECO:0000313" key="6">
    <source>
        <dbReference type="EMBL" id="KAF7839968.1"/>
    </source>
</evidence>
<keyword evidence="3 4" id="KW-0964">Secreted</keyword>
<evidence type="ECO:0000256" key="2">
    <source>
        <dbReference type="ARBA" id="ARBA00011738"/>
    </source>
</evidence>
<keyword evidence="5" id="KW-0812">Transmembrane</keyword>
<proteinExistence type="inferred from homology"/>
<keyword evidence="5" id="KW-0472">Membrane</keyword>
<dbReference type="GO" id="GO:0009699">
    <property type="term" value="P:phenylpropanoid biosynthetic process"/>
    <property type="evidence" value="ECO:0007669"/>
    <property type="project" value="UniProtKB-ARBA"/>
</dbReference>
<comment type="caution">
    <text evidence="6">The sequence shown here is derived from an EMBL/GenBank/DDBJ whole genome shotgun (WGS) entry which is preliminary data.</text>
</comment>
<evidence type="ECO:0000256" key="4">
    <source>
        <dbReference type="RuleBase" id="RU363099"/>
    </source>
</evidence>
<protein>
    <recommendedName>
        <fullName evidence="4">Dirigent protein</fullName>
    </recommendedName>
</protein>
<evidence type="ECO:0000313" key="7">
    <source>
        <dbReference type="Proteomes" id="UP000634136"/>
    </source>
</evidence>
<dbReference type="InterPro" id="IPR004265">
    <property type="entry name" value="Dirigent"/>
</dbReference>
<accession>A0A834XA60</accession>
<dbReference type="Proteomes" id="UP000634136">
    <property type="component" value="Unassembled WGS sequence"/>
</dbReference>
<dbReference type="Pfam" id="PF03018">
    <property type="entry name" value="Dirigent"/>
    <property type="match status" value="1"/>
</dbReference>
<dbReference type="Gene3D" id="2.40.480.10">
    <property type="entry name" value="Allene oxide cyclase-like"/>
    <property type="match status" value="1"/>
</dbReference>
<dbReference type="EMBL" id="JAAIUW010000003">
    <property type="protein sequence ID" value="KAF7839968.1"/>
    <property type="molecule type" value="Genomic_DNA"/>
</dbReference>
<reference evidence="6" key="1">
    <citation type="submission" date="2020-09" db="EMBL/GenBank/DDBJ databases">
        <title>Genome-Enabled Discovery of Anthraquinone Biosynthesis in Senna tora.</title>
        <authorList>
            <person name="Kang S.-H."/>
            <person name="Pandey R.P."/>
            <person name="Lee C.-M."/>
            <person name="Sim J.-S."/>
            <person name="Jeong J.-T."/>
            <person name="Choi B.-S."/>
            <person name="Jung M."/>
            <person name="Ginzburg D."/>
            <person name="Zhao K."/>
            <person name="Won S.Y."/>
            <person name="Oh T.-J."/>
            <person name="Yu Y."/>
            <person name="Kim N.-H."/>
            <person name="Lee O.R."/>
            <person name="Lee T.-H."/>
            <person name="Bashyal P."/>
            <person name="Kim T.-S."/>
            <person name="Lee W.-H."/>
            <person name="Kawkins C."/>
            <person name="Kim C.-K."/>
            <person name="Kim J.S."/>
            <person name="Ahn B.O."/>
            <person name="Rhee S.Y."/>
            <person name="Sohng J.K."/>
        </authorList>
    </citation>
    <scope>NUCLEOTIDE SEQUENCE</scope>
    <source>
        <tissue evidence="6">Leaf</tissue>
    </source>
</reference>
<evidence type="ECO:0000256" key="5">
    <source>
        <dbReference type="SAM" id="Phobius"/>
    </source>
</evidence>
<organism evidence="6 7">
    <name type="scientific">Senna tora</name>
    <dbReference type="NCBI Taxonomy" id="362788"/>
    <lineage>
        <taxon>Eukaryota</taxon>
        <taxon>Viridiplantae</taxon>
        <taxon>Streptophyta</taxon>
        <taxon>Embryophyta</taxon>
        <taxon>Tracheophyta</taxon>
        <taxon>Spermatophyta</taxon>
        <taxon>Magnoliopsida</taxon>
        <taxon>eudicotyledons</taxon>
        <taxon>Gunneridae</taxon>
        <taxon>Pentapetalae</taxon>
        <taxon>rosids</taxon>
        <taxon>fabids</taxon>
        <taxon>Fabales</taxon>
        <taxon>Fabaceae</taxon>
        <taxon>Caesalpinioideae</taxon>
        <taxon>Cassia clade</taxon>
        <taxon>Senna</taxon>
    </lineage>
</organism>
<keyword evidence="5" id="KW-1133">Transmembrane helix</keyword>
<comment type="function">
    <text evidence="4">Dirigent proteins impart stereoselectivity on the phenoxy radical-coupling reaction, yielding optically active lignans from two molecules of coniferyl alcohol in the biosynthesis of lignans, flavonolignans, and alkaloids and thus plays a central role in plant secondary metabolism.</text>
</comment>
<evidence type="ECO:0000256" key="3">
    <source>
        <dbReference type="ARBA" id="ARBA00022525"/>
    </source>
</evidence>
<comment type="similarity">
    <text evidence="1 4">Belongs to the plant dirigent protein family.</text>
</comment>
<dbReference type="PANTHER" id="PTHR21495">
    <property type="entry name" value="NUCLEOPORIN-RELATED"/>
    <property type="match status" value="1"/>
</dbReference>
<evidence type="ECO:0000256" key="1">
    <source>
        <dbReference type="ARBA" id="ARBA00010746"/>
    </source>
</evidence>
<comment type="subunit">
    <text evidence="2 4">Homodimer.</text>
</comment>
<gene>
    <name evidence="6" type="ORF">G2W53_008450</name>
</gene>
<name>A0A834XA60_9FABA</name>
<sequence>MLPRIIFCTAISLAIIVVILLALLSPISHKKSHSRAWLDLSLYIQKPHISTSNTHPPYRELQDVRAFVFHRVLTEGPETTSRVIGKAQGFIIPMEHFAQSAFNVIYLTFETPEHSGSLSVQAREEGHKHKNREELNVVGGTGSFAFARGLAVFTHTDVDSSSEATTTYHIKLQLDFPNKFLRTWEKVIGSLVT</sequence>
<keyword evidence="4" id="KW-0052">Apoplast</keyword>
<comment type="subcellular location">
    <subcellularLocation>
        <location evidence="4">Secreted</location>
        <location evidence="4">Extracellular space</location>
        <location evidence="4">Apoplast</location>
    </subcellularLocation>
</comment>
<feature type="transmembrane region" description="Helical" evidence="5">
    <location>
        <begin position="6"/>
        <end position="25"/>
    </location>
</feature>
<dbReference type="AlphaFoldDB" id="A0A834XA60"/>